<evidence type="ECO:0000259" key="3">
    <source>
        <dbReference type="SMART" id="SM00101"/>
    </source>
</evidence>
<dbReference type="AlphaFoldDB" id="A0A150FX84"/>
<evidence type="ECO:0000256" key="2">
    <source>
        <dbReference type="PIRSR" id="PIRSR000868-1"/>
    </source>
</evidence>
<evidence type="ECO:0000256" key="1">
    <source>
        <dbReference type="ARBA" id="ARBA00006141"/>
    </source>
</evidence>
<dbReference type="Pfam" id="PF00244">
    <property type="entry name" value="14-3-3"/>
    <property type="match status" value="1"/>
</dbReference>
<dbReference type="SUPFAM" id="SSF48445">
    <property type="entry name" value="14-3-3 protein"/>
    <property type="match status" value="1"/>
</dbReference>
<protein>
    <recommendedName>
        <fullName evidence="3">14-3-3 domain-containing protein</fullName>
    </recommendedName>
</protein>
<comment type="similarity">
    <text evidence="1">Belongs to the 14-3-3 family.</text>
</comment>
<feature type="site" description="Interaction with phosphoserine on interacting protein" evidence="2">
    <location>
        <position position="33"/>
    </location>
</feature>
<dbReference type="InterPro" id="IPR023410">
    <property type="entry name" value="14-3-3_domain"/>
</dbReference>
<gene>
    <name evidence="4" type="ORF">GPECTOR_177g229</name>
</gene>
<dbReference type="InterPro" id="IPR036815">
    <property type="entry name" value="14-3-3_dom_sf"/>
</dbReference>
<name>A0A150FX84_GONPE</name>
<dbReference type="Gene3D" id="1.20.190.20">
    <property type="entry name" value="14-3-3 domain"/>
    <property type="match status" value="1"/>
</dbReference>
<dbReference type="OrthoDB" id="10260625at2759"/>
<organism evidence="4 5">
    <name type="scientific">Gonium pectorale</name>
    <name type="common">Green alga</name>
    <dbReference type="NCBI Taxonomy" id="33097"/>
    <lineage>
        <taxon>Eukaryota</taxon>
        <taxon>Viridiplantae</taxon>
        <taxon>Chlorophyta</taxon>
        <taxon>core chlorophytes</taxon>
        <taxon>Chlorophyceae</taxon>
        <taxon>CS clade</taxon>
        <taxon>Chlamydomonadales</taxon>
        <taxon>Volvocaceae</taxon>
        <taxon>Gonium</taxon>
    </lineage>
</organism>
<dbReference type="PANTHER" id="PTHR18860">
    <property type="entry name" value="14-3-3 PROTEIN"/>
    <property type="match status" value="1"/>
</dbReference>
<dbReference type="EMBL" id="LSYV01000177">
    <property type="protein sequence ID" value="KXZ42234.1"/>
    <property type="molecule type" value="Genomic_DNA"/>
</dbReference>
<evidence type="ECO:0000313" key="4">
    <source>
        <dbReference type="EMBL" id="KXZ42234.1"/>
    </source>
</evidence>
<dbReference type="STRING" id="33097.A0A150FX84"/>
<comment type="caution">
    <text evidence="4">The sequence shown here is derived from an EMBL/GenBank/DDBJ whole genome shotgun (WGS) entry which is preliminary data.</text>
</comment>
<accession>A0A150FX84</accession>
<dbReference type="PRINTS" id="PR00305">
    <property type="entry name" value="1433ZETA"/>
</dbReference>
<dbReference type="Proteomes" id="UP000075714">
    <property type="component" value="Unassembled WGS sequence"/>
</dbReference>
<reference evidence="5" key="1">
    <citation type="journal article" date="2016" name="Nat. Commun.">
        <title>The Gonium pectorale genome demonstrates co-option of cell cycle regulation during the evolution of multicellularity.</title>
        <authorList>
            <person name="Hanschen E.R."/>
            <person name="Marriage T.N."/>
            <person name="Ferris P.J."/>
            <person name="Hamaji T."/>
            <person name="Toyoda A."/>
            <person name="Fujiyama A."/>
            <person name="Neme R."/>
            <person name="Noguchi H."/>
            <person name="Minakuchi Y."/>
            <person name="Suzuki M."/>
            <person name="Kawai-Toyooka H."/>
            <person name="Smith D.R."/>
            <person name="Sparks H."/>
            <person name="Anderson J."/>
            <person name="Bakaric R."/>
            <person name="Luria V."/>
            <person name="Karger A."/>
            <person name="Kirschner M.W."/>
            <person name="Durand P.M."/>
            <person name="Michod R.E."/>
            <person name="Nozaki H."/>
            <person name="Olson B.J."/>
        </authorList>
    </citation>
    <scope>NUCLEOTIDE SEQUENCE [LARGE SCALE GENOMIC DNA]</scope>
    <source>
        <strain evidence="5">NIES-2863</strain>
    </source>
</reference>
<feature type="site" description="Interaction with phosphoserine on interacting protein" evidence="2">
    <location>
        <position position="104"/>
    </location>
</feature>
<keyword evidence="5" id="KW-1185">Reference proteome</keyword>
<dbReference type="PIRSF" id="PIRSF000868">
    <property type="entry name" value="14-3-3"/>
    <property type="match status" value="1"/>
</dbReference>
<feature type="domain" description="14-3-3" evidence="3">
    <location>
        <begin position="1"/>
        <end position="217"/>
    </location>
</feature>
<dbReference type="InterPro" id="IPR000308">
    <property type="entry name" value="14-3-3"/>
</dbReference>
<sequence length="217" mass="24336">MRKVAVLAKEQELSADERKLLQLSYEGLVLPRRNSRAILQDLEQEEGAKEQRVAIIKKQRGVVEGELDELCQIMLHLIDTHLLPSASTTEASAFYLTMKGDSHRYLAEYKVDEARQTAVNQAMAAYTSAEEKACHLPPTSHTRLCLALNHSVFCYHIVKEPSLACFMAMLAYAMAVGTLDNHAVGDDYEATMLVIQRLKDNITHWTLEMNGNGETQS</sequence>
<dbReference type="SMART" id="SM00101">
    <property type="entry name" value="14_3_3"/>
    <property type="match status" value="1"/>
</dbReference>
<evidence type="ECO:0000313" key="5">
    <source>
        <dbReference type="Proteomes" id="UP000075714"/>
    </source>
</evidence>
<proteinExistence type="inferred from homology"/>
<dbReference type="CDD" id="cd08774">
    <property type="entry name" value="14-3-3"/>
    <property type="match status" value="1"/>
</dbReference>